<evidence type="ECO:0000313" key="2">
    <source>
        <dbReference type="Proteomes" id="UP000263833"/>
    </source>
</evidence>
<keyword evidence="2" id="KW-1185">Reference proteome</keyword>
<sequence length="124" mass="13557">MIIFPMLLLFQPVSAEQEDYNALLSCAAFHAVEAERGESSNREAQLAASRDFLDVAAALTSAKSLGTSAQADLKQLQTDYARHLREGDAKAMAEQWTALDLACRELYPALGKVLAENKLDDKGR</sequence>
<protein>
    <submittedName>
        <fullName evidence="1">Uncharacterized protein</fullName>
    </submittedName>
</protein>
<comment type="caution">
    <text evidence="1">The sequence shown here is derived from an EMBL/GenBank/DDBJ whole genome shotgun (WGS) entry which is preliminary data.</text>
</comment>
<reference evidence="2" key="1">
    <citation type="submission" date="2018-08" db="EMBL/GenBank/DDBJ databases">
        <authorList>
            <person name="Kim S.-J."/>
            <person name="Jung G.-Y."/>
        </authorList>
    </citation>
    <scope>NUCLEOTIDE SEQUENCE [LARGE SCALE GENOMIC DNA]</scope>
    <source>
        <strain evidence="2">GY_G</strain>
    </source>
</reference>
<dbReference type="Proteomes" id="UP000263833">
    <property type="component" value="Unassembled WGS sequence"/>
</dbReference>
<dbReference type="AlphaFoldDB" id="A0A371B255"/>
<gene>
    <name evidence="1" type="ORF">DXH95_14660</name>
</gene>
<evidence type="ECO:0000313" key="1">
    <source>
        <dbReference type="EMBL" id="RDV01531.1"/>
    </source>
</evidence>
<dbReference type="EMBL" id="QRGP01000003">
    <property type="protein sequence ID" value="RDV01531.1"/>
    <property type="molecule type" value="Genomic_DNA"/>
</dbReference>
<accession>A0A371B255</accession>
<organism evidence="1 2">
    <name type="scientific">Sphingorhabdus pulchriflava</name>
    <dbReference type="NCBI Taxonomy" id="2292257"/>
    <lineage>
        <taxon>Bacteria</taxon>
        <taxon>Pseudomonadati</taxon>
        <taxon>Pseudomonadota</taxon>
        <taxon>Alphaproteobacteria</taxon>
        <taxon>Sphingomonadales</taxon>
        <taxon>Sphingomonadaceae</taxon>
        <taxon>Sphingorhabdus</taxon>
    </lineage>
</organism>
<proteinExistence type="predicted"/>
<name>A0A371B255_9SPHN</name>